<keyword evidence="3" id="KW-0583">PHB biosynthesis</keyword>
<accession>A0ABV0JMV3</accession>
<keyword evidence="5" id="KW-1185">Reference proteome</keyword>
<reference evidence="4 5" key="1">
    <citation type="submission" date="2022-04" db="EMBL/GenBank/DDBJ databases">
        <title>Positive selection, recombination, and allopatry shape intraspecific diversity of widespread and dominant cyanobacteria.</title>
        <authorList>
            <person name="Wei J."/>
            <person name="Shu W."/>
            <person name="Hu C."/>
        </authorList>
    </citation>
    <scope>NUCLEOTIDE SEQUENCE [LARGE SCALE GENOMIC DNA]</scope>
    <source>
        <strain evidence="4 5">GB2-A5</strain>
    </source>
</reference>
<protein>
    <recommendedName>
        <fullName evidence="2">Poly(3-hydroxyalkanoate) polymerase subunit PhaE</fullName>
    </recommendedName>
</protein>
<dbReference type="InterPro" id="IPR010123">
    <property type="entry name" value="PHA_synth_III_E"/>
</dbReference>
<evidence type="ECO:0000313" key="5">
    <source>
        <dbReference type="Proteomes" id="UP001442494"/>
    </source>
</evidence>
<evidence type="ECO:0000256" key="3">
    <source>
        <dbReference type="ARBA" id="ARBA00022752"/>
    </source>
</evidence>
<dbReference type="Pfam" id="PF09712">
    <property type="entry name" value="PHA_synth_III_E"/>
    <property type="match status" value="1"/>
</dbReference>
<evidence type="ECO:0000256" key="2">
    <source>
        <dbReference type="ARBA" id="ARBA00019066"/>
    </source>
</evidence>
<organism evidence="4 5">
    <name type="scientific">Funiculus sociatus GB2-A5</name>
    <dbReference type="NCBI Taxonomy" id="2933946"/>
    <lineage>
        <taxon>Bacteria</taxon>
        <taxon>Bacillati</taxon>
        <taxon>Cyanobacteriota</taxon>
        <taxon>Cyanophyceae</taxon>
        <taxon>Coleofasciculales</taxon>
        <taxon>Coleofasciculaceae</taxon>
        <taxon>Funiculus</taxon>
    </lineage>
</organism>
<sequence length="298" mass="34824">MQVICDRIPTNHTYGDELATGKNLRLILPTYVTNSSATMEKDATYWVEQTENLVKTWAETQKKIRESWIDFIKPVTTPETPATVNGIQNQVELWLLYAEGLQKLGQWVEPLRQSLEMVTQAMGGDVASIELNNLYWDYQQTGNLLQSPSLGYTREFNNKLLKSFDAWTNFYKASFDYQLVLVDVWMRAFEQLMRLASSQEKGETLQNWRQFQQVWSRVFDQAFAQTFRSENALEIQGKFLNAAMTYRLQQQQLMEVFLKMNNLPTRSEVDEIHRNVYELRKEIKSLKKALGESQRSES</sequence>
<evidence type="ECO:0000256" key="1">
    <source>
        <dbReference type="ARBA" id="ARBA00004683"/>
    </source>
</evidence>
<name>A0ABV0JMV3_9CYAN</name>
<dbReference type="EMBL" id="JAMPKK010000017">
    <property type="protein sequence ID" value="MEP0864766.1"/>
    <property type="molecule type" value="Genomic_DNA"/>
</dbReference>
<gene>
    <name evidence="4" type="ORF">NDI37_09825</name>
</gene>
<comment type="caution">
    <text evidence="4">The sequence shown here is derived from an EMBL/GenBank/DDBJ whole genome shotgun (WGS) entry which is preliminary data.</text>
</comment>
<evidence type="ECO:0000313" key="4">
    <source>
        <dbReference type="EMBL" id="MEP0864766.1"/>
    </source>
</evidence>
<dbReference type="Proteomes" id="UP001442494">
    <property type="component" value="Unassembled WGS sequence"/>
</dbReference>
<dbReference type="RefSeq" id="WP_190423523.1">
    <property type="nucleotide sequence ID" value="NZ_JAMPKK010000017.1"/>
</dbReference>
<proteinExistence type="predicted"/>
<comment type="pathway">
    <text evidence="1">Biopolymer metabolism; poly-(R)-3-hydroxybutanoate biosynthesis.</text>
</comment>